<dbReference type="RefSeq" id="WP_227209408.1">
    <property type="nucleotide sequence ID" value="NZ_CP171347.1"/>
</dbReference>
<name>A0ABT5UT79_EUBLI</name>
<keyword evidence="2" id="KW-1185">Reference proteome</keyword>
<gene>
    <name evidence="1" type="ORF">PTZ04_12905</name>
</gene>
<proteinExistence type="predicted"/>
<accession>A0ABT5UT79</accession>
<dbReference type="Proteomes" id="UP001215087">
    <property type="component" value="Unassembled WGS sequence"/>
</dbReference>
<reference evidence="1 2" key="1">
    <citation type="submission" date="2023-02" db="EMBL/GenBank/DDBJ databases">
        <title>Comparative genome analysis of Eubacterium limosum species.</title>
        <authorList>
            <person name="Bak J.E."/>
        </authorList>
    </citation>
    <scope>NUCLEOTIDE SEQUENCE [LARGE SCALE GENOMIC DNA]</scope>
    <source>
        <strain evidence="1 2">KGMB01548</strain>
    </source>
</reference>
<protein>
    <submittedName>
        <fullName evidence="1">Uncharacterized protein</fullName>
    </submittedName>
</protein>
<organism evidence="1 2">
    <name type="scientific">Eubacterium limosum</name>
    <dbReference type="NCBI Taxonomy" id="1736"/>
    <lineage>
        <taxon>Bacteria</taxon>
        <taxon>Bacillati</taxon>
        <taxon>Bacillota</taxon>
        <taxon>Clostridia</taxon>
        <taxon>Eubacteriales</taxon>
        <taxon>Eubacteriaceae</taxon>
        <taxon>Eubacterium</taxon>
    </lineage>
</organism>
<sequence length="61" mass="6156">MALHRAGDAALVAEDTAQVPAGEPDGACALLGACRVDKGADVGKLGGVEYGACFEGIMLHW</sequence>
<evidence type="ECO:0000313" key="1">
    <source>
        <dbReference type="EMBL" id="MDE1471155.1"/>
    </source>
</evidence>
<dbReference type="EMBL" id="JAQSVD010000006">
    <property type="protein sequence ID" value="MDE1471155.1"/>
    <property type="molecule type" value="Genomic_DNA"/>
</dbReference>
<evidence type="ECO:0000313" key="2">
    <source>
        <dbReference type="Proteomes" id="UP001215087"/>
    </source>
</evidence>
<comment type="caution">
    <text evidence="1">The sequence shown here is derived from an EMBL/GenBank/DDBJ whole genome shotgun (WGS) entry which is preliminary data.</text>
</comment>